<keyword evidence="4" id="KW-1185">Reference proteome</keyword>
<dbReference type="EMBL" id="JACRST010000007">
    <property type="protein sequence ID" value="MBC8546600.1"/>
    <property type="molecule type" value="Genomic_DNA"/>
</dbReference>
<protein>
    <submittedName>
        <fullName evidence="3">Uncharacterized protein</fullName>
    </submittedName>
</protein>
<feature type="compositionally biased region" description="Low complexity" evidence="1">
    <location>
        <begin position="44"/>
        <end position="53"/>
    </location>
</feature>
<accession>A0A926E0J4</accession>
<keyword evidence="2" id="KW-0812">Transmembrane</keyword>
<dbReference type="AlphaFoldDB" id="A0A926E0J4"/>
<keyword evidence="2" id="KW-1133">Transmembrane helix</keyword>
<feature type="transmembrane region" description="Helical" evidence="2">
    <location>
        <begin position="67"/>
        <end position="87"/>
    </location>
</feature>
<dbReference type="RefSeq" id="WP_249282677.1">
    <property type="nucleotide sequence ID" value="NZ_JACRST010000007.1"/>
</dbReference>
<evidence type="ECO:0000313" key="4">
    <source>
        <dbReference type="Proteomes" id="UP000653127"/>
    </source>
</evidence>
<proteinExistence type="predicted"/>
<dbReference type="Proteomes" id="UP000653127">
    <property type="component" value="Unassembled WGS sequence"/>
</dbReference>
<reference evidence="3" key="1">
    <citation type="submission" date="2020-08" db="EMBL/GenBank/DDBJ databases">
        <title>Genome public.</title>
        <authorList>
            <person name="Liu C."/>
            <person name="Sun Q."/>
        </authorList>
    </citation>
    <scope>NUCLEOTIDE SEQUENCE</scope>
    <source>
        <strain evidence="3">NSJ-31</strain>
    </source>
</reference>
<name>A0A926E0J4_9FIRM</name>
<organism evidence="3 4">
    <name type="scientific">Ligaoa zhengdingensis</name>
    <dbReference type="NCBI Taxonomy" id="2763658"/>
    <lineage>
        <taxon>Bacteria</taxon>
        <taxon>Bacillati</taxon>
        <taxon>Bacillota</taxon>
        <taxon>Clostridia</taxon>
        <taxon>Eubacteriales</taxon>
        <taxon>Oscillospiraceae</taxon>
        <taxon>Ligaoa</taxon>
    </lineage>
</organism>
<sequence>MDEKMRKYRRGLWAIVCAGILLAASAGVARPVHTEKAAAPPPSEARAAAQAGEDASRTLGWPTPAEVAVAGAGIFLLVVAATGIALCSKT</sequence>
<gene>
    <name evidence="3" type="ORF">H8711_06580</name>
</gene>
<evidence type="ECO:0000256" key="1">
    <source>
        <dbReference type="SAM" id="MobiDB-lite"/>
    </source>
</evidence>
<keyword evidence="2" id="KW-0472">Membrane</keyword>
<evidence type="ECO:0000313" key="3">
    <source>
        <dbReference type="EMBL" id="MBC8546600.1"/>
    </source>
</evidence>
<comment type="caution">
    <text evidence="3">The sequence shown here is derived from an EMBL/GenBank/DDBJ whole genome shotgun (WGS) entry which is preliminary data.</text>
</comment>
<feature type="region of interest" description="Disordered" evidence="1">
    <location>
        <begin position="34"/>
        <end position="58"/>
    </location>
</feature>
<evidence type="ECO:0000256" key="2">
    <source>
        <dbReference type="SAM" id="Phobius"/>
    </source>
</evidence>